<organism evidence="4">
    <name type="scientific">Ignisphaera aggregans</name>
    <dbReference type="NCBI Taxonomy" id="334771"/>
    <lineage>
        <taxon>Archaea</taxon>
        <taxon>Thermoproteota</taxon>
        <taxon>Thermoprotei</taxon>
        <taxon>Desulfurococcales</taxon>
        <taxon>Desulfurococcaceae</taxon>
        <taxon>Ignisphaera</taxon>
    </lineage>
</organism>
<dbReference type="PANTHER" id="PTHR39673">
    <property type="entry name" value="TUNGSTEN FORMYLMETHANOFURAN DEHYDROGENASE, SUBUNIT C (FWDC)"/>
    <property type="match status" value="1"/>
</dbReference>
<dbReference type="EC" id="1.2.7.12" evidence="2"/>
<comment type="pathway">
    <text evidence="1">One-carbon metabolism; methanogenesis from CO(2); 5,10-methenyl-5,6,7,8-tetrahydromethanopterin from CO(2): step 1/3.</text>
</comment>
<evidence type="ECO:0000256" key="2">
    <source>
        <dbReference type="ARBA" id="ARBA00012692"/>
    </source>
</evidence>
<proteinExistence type="predicted"/>
<name>A0A7C2Z1R5_9CREN</name>
<gene>
    <name evidence="4" type="ORF">ENO77_03660</name>
</gene>
<dbReference type="SUPFAM" id="SSF69336">
    <property type="entry name" value="Alpha subunit of glutamate synthase, C-terminal domain"/>
    <property type="match status" value="1"/>
</dbReference>
<evidence type="ECO:0000256" key="3">
    <source>
        <dbReference type="ARBA" id="ARBA00048228"/>
    </source>
</evidence>
<dbReference type="InterPro" id="IPR036485">
    <property type="entry name" value="Glu_synth_asu_C_sf"/>
</dbReference>
<dbReference type="InterPro" id="IPR017550">
    <property type="entry name" value="Formylmethanofuran_DH_suC"/>
</dbReference>
<dbReference type="PANTHER" id="PTHR39673:SF5">
    <property type="entry name" value="TUNGSTEN-CONTAINING FORMYLMETHANOFURAN DEHYDROGENASE 2 SUBUNIT C"/>
    <property type="match status" value="1"/>
</dbReference>
<reference evidence="4" key="1">
    <citation type="journal article" date="2020" name="mSystems">
        <title>Genome- and Community-Level Interaction Insights into Carbon Utilization and Element Cycling Functions of Hydrothermarchaeota in Hydrothermal Sediment.</title>
        <authorList>
            <person name="Zhou Z."/>
            <person name="Liu Y."/>
            <person name="Xu W."/>
            <person name="Pan J."/>
            <person name="Luo Z.H."/>
            <person name="Li M."/>
        </authorList>
    </citation>
    <scope>NUCLEOTIDE SEQUENCE [LARGE SCALE GENOMIC DNA]</scope>
    <source>
        <strain evidence="4">SpSt-16</strain>
    </source>
</reference>
<evidence type="ECO:0000313" key="4">
    <source>
        <dbReference type="EMBL" id="HEW53243.1"/>
    </source>
</evidence>
<dbReference type="GO" id="GO:0046914">
    <property type="term" value="F:transition metal ion binding"/>
    <property type="evidence" value="ECO:0007669"/>
    <property type="project" value="InterPro"/>
</dbReference>
<comment type="caution">
    <text evidence="4">The sequence shown here is derived from an EMBL/GenBank/DDBJ whole genome shotgun (WGS) entry which is preliminary data.</text>
</comment>
<dbReference type="GO" id="GO:0019386">
    <property type="term" value="P:methanogenesis, from carbon dioxide"/>
    <property type="evidence" value="ECO:0007669"/>
    <property type="project" value="UniProtKB-UniPathway"/>
</dbReference>
<protein>
    <recommendedName>
        <fullName evidence="2">formylmethanofuran dehydrogenase</fullName>
        <ecNumber evidence="2">1.2.7.12</ecNumber>
    </recommendedName>
</protein>
<dbReference type="Gene3D" id="2.160.20.60">
    <property type="entry name" value="Glutamate synthase, alpha subunit, C-terminal domain"/>
    <property type="match status" value="1"/>
</dbReference>
<comment type="catalytic activity">
    <reaction evidence="3">
        <text>N-formylmethanofuran + 2 oxidized [2Fe-2S]-[ferredoxin] + H2O = methanofuran + 2 reduced [2Fe-2S]-[ferredoxin] + CO2 + H(+)</text>
        <dbReference type="Rhea" id="RHEA:19841"/>
        <dbReference type="Rhea" id="RHEA-COMP:10000"/>
        <dbReference type="Rhea" id="RHEA-COMP:10001"/>
        <dbReference type="ChEBI" id="CHEBI:15377"/>
        <dbReference type="ChEBI" id="CHEBI:15378"/>
        <dbReference type="ChEBI" id="CHEBI:16526"/>
        <dbReference type="ChEBI" id="CHEBI:33737"/>
        <dbReference type="ChEBI" id="CHEBI:33738"/>
        <dbReference type="ChEBI" id="CHEBI:57727"/>
        <dbReference type="ChEBI" id="CHEBI:58151"/>
        <dbReference type="EC" id="1.2.7.12"/>
    </reaction>
</comment>
<dbReference type="AlphaFoldDB" id="A0A7C2Z1R5"/>
<dbReference type="GO" id="GO:0018493">
    <property type="term" value="F:formylmethanofuran dehydrogenase activity"/>
    <property type="evidence" value="ECO:0007669"/>
    <property type="project" value="UniProtKB-EC"/>
</dbReference>
<sequence length="185" mass="19909">MVTSMSFILRLRSKPTVLTDLRNISPDKFAGRMLNEIRSLSAVEGGRAVSLDTFFDIDGPSRAPQEVGSIEITVEGGTDKLCYIGYKMTGGKIVIKGSTGHFTGYKMKGGTIVIYGDTRNYLGAKMAGGTIEVFGNVGHRIGSKLHGEKPGKGMKGGTIMVHGNAGADVGWGGIWRHYYYRWIGG</sequence>
<dbReference type="NCBIfam" id="TIGR03122">
    <property type="entry name" value="one_C_dehyd_C"/>
    <property type="match status" value="1"/>
</dbReference>
<evidence type="ECO:0000256" key="1">
    <source>
        <dbReference type="ARBA" id="ARBA00004830"/>
    </source>
</evidence>
<dbReference type="EMBL" id="DSGT01000009">
    <property type="protein sequence ID" value="HEW53243.1"/>
    <property type="molecule type" value="Genomic_DNA"/>
</dbReference>
<accession>A0A7C2Z1R5</accession>
<dbReference type="UniPathway" id="UPA00640">
    <property type="reaction ID" value="UER00692"/>
</dbReference>